<dbReference type="KEGG" id="zdf:AN401_15650"/>
<dbReference type="EMBL" id="CP012621">
    <property type="protein sequence ID" value="ATG75990.1"/>
    <property type="molecule type" value="Genomic_DNA"/>
</dbReference>
<organism evidence="2 3">
    <name type="scientific">Zobellella denitrificans</name>
    <dbReference type="NCBI Taxonomy" id="347534"/>
    <lineage>
        <taxon>Bacteria</taxon>
        <taxon>Pseudomonadati</taxon>
        <taxon>Pseudomonadota</taxon>
        <taxon>Gammaproteobacteria</taxon>
        <taxon>Aeromonadales</taxon>
        <taxon>Aeromonadaceae</taxon>
        <taxon>Zobellella</taxon>
    </lineage>
</organism>
<gene>
    <name evidence="2" type="ORF">AN401_15650</name>
</gene>
<keyword evidence="3" id="KW-1185">Reference proteome</keyword>
<feature type="domain" description="CinA C-terminal" evidence="1">
    <location>
        <begin position="11"/>
        <end position="161"/>
    </location>
</feature>
<dbReference type="Gene3D" id="3.90.950.20">
    <property type="entry name" value="CinA-like"/>
    <property type="match status" value="1"/>
</dbReference>
<sequence>MTRGGALDSMTLARRLGEALLHHKLMMATAESCTGGGIACAVTDIAGSSSWFDRGFVTYSNAAKSEMLGVAPTLIEHHGAVSEEVVTAMARGACARSGADLAVAVSGVAGPGGGTPDKPVGTVWLACYLAPAERLHCRLLRLDGDRLAVRRQTVLAALEDCLALLAAYRT</sequence>
<evidence type="ECO:0000313" key="3">
    <source>
        <dbReference type="Proteomes" id="UP000217763"/>
    </source>
</evidence>
<evidence type="ECO:0000259" key="1">
    <source>
        <dbReference type="Pfam" id="PF02464"/>
    </source>
</evidence>
<dbReference type="InterPro" id="IPR036653">
    <property type="entry name" value="CinA-like_C"/>
</dbReference>
<dbReference type="NCBIfam" id="TIGR00199">
    <property type="entry name" value="PncC_domain"/>
    <property type="match status" value="1"/>
</dbReference>
<reference evidence="3" key="1">
    <citation type="submission" date="2015-09" db="EMBL/GenBank/DDBJ databases">
        <authorList>
            <person name="Shao Z."/>
            <person name="Wang L."/>
        </authorList>
    </citation>
    <scope>NUCLEOTIDE SEQUENCE [LARGE SCALE GENOMIC DNA]</scope>
    <source>
        <strain evidence="3">F13-1</strain>
    </source>
</reference>
<dbReference type="SUPFAM" id="SSF142433">
    <property type="entry name" value="CinA-like"/>
    <property type="match status" value="1"/>
</dbReference>
<evidence type="ECO:0000313" key="2">
    <source>
        <dbReference type="EMBL" id="ATG75990.1"/>
    </source>
</evidence>
<name>A0A291HV04_9GAMM</name>
<dbReference type="InterPro" id="IPR008136">
    <property type="entry name" value="CinA_C"/>
</dbReference>
<accession>A0A291HV04</accession>
<protein>
    <submittedName>
        <fullName evidence="2">Damage-inducible protein CinA</fullName>
    </submittedName>
</protein>
<dbReference type="Proteomes" id="UP000217763">
    <property type="component" value="Chromosome"/>
</dbReference>
<dbReference type="Pfam" id="PF02464">
    <property type="entry name" value="CinA"/>
    <property type="match status" value="1"/>
</dbReference>
<proteinExistence type="predicted"/>
<dbReference type="AlphaFoldDB" id="A0A291HV04"/>